<evidence type="ECO:0000256" key="2">
    <source>
        <dbReference type="ARBA" id="ARBA00023002"/>
    </source>
</evidence>
<dbReference type="GO" id="GO:0019632">
    <property type="term" value="P:shikimate metabolic process"/>
    <property type="evidence" value="ECO:0007669"/>
    <property type="project" value="TreeGrafter"/>
</dbReference>
<dbReference type="EMBL" id="FCOF02000032">
    <property type="protein sequence ID" value="SAK82389.1"/>
    <property type="molecule type" value="Genomic_DNA"/>
</dbReference>
<dbReference type="PANTHER" id="PTHR21089">
    <property type="entry name" value="SHIKIMATE DEHYDROGENASE"/>
    <property type="match status" value="1"/>
</dbReference>
<dbReference type="GO" id="GO:0009073">
    <property type="term" value="P:aromatic amino acid family biosynthetic process"/>
    <property type="evidence" value="ECO:0007669"/>
    <property type="project" value="UniProtKB-KW"/>
</dbReference>
<feature type="domain" description="Shikimate dehydrogenase substrate binding N-terminal" evidence="4">
    <location>
        <begin position="26"/>
        <end position="108"/>
    </location>
</feature>
<dbReference type="Pfam" id="PF08501">
    <property type="entry name" value="Shikimate_dh_N"/>
    <property type="match status" value="1"/>
</dbReference>
<dbReference type="GO" id="GO:0005829">
    <property type="term" value="C:cytosol"/>
    <property type="evidence" value="ECO:0007669"/>
    <property type="project" value="TreeGrafter"/>
</dbReference>
<dbReference type="SUPFAM" id="SSF51735">
    <property type="entry name" value="NAD(P)-binding Rossmann-fold domains"/>
    <property type="match status" value="1"/>
</dbReference>
<dbReference type="GO" id="GO:0009423">
    <property type="term" value="P:chorismate biosynthetic process"/>
    <property type="evidence" value="ECO:0007669"/>
    <property type="project" value="TreeGrafter"/>
</dbReference>
<evidence type="ECO:0000256" key="1">
    <source>
        <dbReference type="ARBA" id="ARBA00004871"/>
    </source>
</evidence>
<reference evidence="5" key="1">
    <citation type="submission" date="2016-01" db="EMBL/GenBank/DDBJ databases">
        <authorList>
            <person name="Peeters C."/>
        </authorList>
    </citation>
    <scope>NUCLEOTIDE SEQUENCE [LARGE SCALE GENOMIC DNA]</scope>
    <source>
        <strain evidence="5">LMG 29318</strain>
    </source>
</reference>
<dbReference type="InterPro" id="IPR022893">
    <property type="entry name" value="Shikimate_DH_fam"/>
</dbReference>
<dbReference type="Proteomes" id="UP000054870">
    <property type="component" value="Unassembled WGS sequence"/>
</dbReference>
<evidence type="ECO:0000256" key="3">
    <source>
        <dbReference type="ARBA" id="ARBA00023141"/>
    </source>
</evidence>
<proteinExistence type="predicted"/>
<evidence type="ECO:0000313" key="6">
    <source>
        <dbReference type="Proteomes" id="UP000054870"/>
    </source>
</evidence>
<comment type="caution">
    <text evidence="5">The sequence shown here is derived from an EMBL/GenBank/DDBJ whole genome shotgun (WGS) entry which is preliminary data.</text>
</comment>
<comment type="pathway">
    <text evidence="1">Metabolic intermediate biosynthesis; chorismate biosynthesis; chorismate from D-erythrose 4-phosphate and phosphoenolpyruvate: step 4/7.</text>
</comment>
<keyword evidence="3" id="KW-0028">Amino-acid biosynthesis</keyword>
<protein>
    <submittedName>
        <fullName evidence="5">Shikimate 5-dehydrogenase</fullName>
    </submittedName>
</protein>
<dbReference type="SUPFAM" id="SSF53223">
    <property type="entry name" value="Aminoacid dehydrogenase-like, N-terminal domain"/>
    <property type="match status" value="1"/>
</dbReference>
<dbReference type="Gene3D" id="3.40.50.10860">
    <property type="entry name" value="Leucine Dehydrogenase, chain A, domain 1"/>
    <property type="match status" value="1"/>
</dbReference>
<dbReference type="Gene3D" id="3.40.50.720">
    <property type="entry name" value="NAD(P)-binding Rossmann-like Domain"/>
    <property type="match status" value="1"/>
</dbReference>
<dbReference type="InterPro" id="IPR046346">
    <property type="entry name" value="Aminoacid_DH-like_N_sf"/>
</dbReference>
<dbReference type="AlphaFoldDB" id="A0A158CJ79"/>
<dbReference type="GO" id="GO:0050661">
    <property type="term" value="F:NADP binding"/>
    <property type="evidence" value="ECO:0007669"/>
    <property type="project" value="TreeGrafter"/>
</dbReference>
<name>A0A158CJ79_9BURK</name>
<keyword evidence="6" id="KW-1185">Reference proteome</keyword>
<keyword evidence="3" id="KW-0057">Aromatic amino acid biosynthesis</keyword>
<dbReference type="GO" id="GO:0004764">
    <property type="term" value="F:shikimate 3-dehydrogenase (NADP+) activity"/>
    <property type="evidence" value="ECO:0007669"/>
    <property type="project" value="InterPro"/>
</dbReference>
<keyword evidence="2" id="KW-0560">Oxidoreductase</keyword>
<evidence type="ECO:0000259" key="4">
    <source>
        <dbReference type="Pfam" id="PF08501"/>
    </source>
</evidence>
<dbReference type="InterPro" id="IPR036291">
    <property type="entry name" value="NAD(P)-bd_dom_sf"/>
</dbReference>
<dbReference type="InterPro" id="IPR013708">
    <property type="entry name" value="Shikimate_DH-bd_N"/>
</dbReference>
<sequence>MQAMQTPTQKPAHKCRIGGATRLFGIVGDPVTQVKTPQLMNGLFEAGGNDAVCLPFDVPVNVFEPALAGLKALGNLDGLVVTVPHKVRAMSMVEEVSDTAHRVGAINVMRERADGSWFGDMFDGTGLVLGLKRIGFEVRGKRVKQLGAGGAGAAVAHALAEAGAASIALTDPQRELPEQLVARLNRFYPECPAKVDVDPADLAGVDLLINCSPVGMRPGDGMPAAFGAFAPTLQVVDIIMTPAETPLLEHARRSGCRATNGRPMIEGQLAAFAAFFGIDMPESFSCFSDEHA</sequence>
<organism evidence="5 6">
    <name type="scientific">Caballeronia catudaia</name>
    <dbReference type="NCBI Taxonomy" id="1777136"/>
    <lineage>
        <taxon>Bacteria</taxon>
        <taxon>Pseudomonadati</taxon>
        <taxon>Pseudomonadota</taxon>
        <taxon>Betaproteobacteria</taxon>
        <taxon>Burkholderiales</taxon>
        <taxon>Burkholderiaceae</taxon>
        <taxon>Caballeronia</taxon>
    </lineage>
</organism>
<accession>A0A158CJ79</accession>
<dbReference type="PANTHER" id="PTHR21089:SF1">
    <property type="entry name" value="BIFUNCTIONAL 3-DEHYDROQUINATE DEHYDRATASE_SHIKIMATE DEHYDROGENASE, CHLOROPLASTIC"/>
    <property type="match status" value="1"/>
</dbReference>
<evidence type="ECO:0000313" key="5">
    <source>
        <dbReference type="EMBL" id="SAK82389.1"/>
    </source>
</evidence>
<gene>
    <name evidence="5" type="ORF">AWB75_05246</name>
</gene>